<dbReference type="VEuPathDB" id="FungiDB:PV08_09470"/>
<gene>
    <name evidence="6" type="ORF">PV08_09470</name>
</gene>
<dbReference type="AlphaFoldDB" id="A0A0D2BLX5"/>
<evidence type="ECO:0000256" key="4">
    <source>
        <dbReference type="ARBA" id="ARBA00023136"/>
    </source>
</evidence>
<keyword evidence="2 5" id="KW-0812">Transmembrane</keyword>
<dbReference type="GO" id="GO:0005886">
    <property type="term" value="C:plasma membrane"/>
    <property type="evidence" value="ECO:0007669"/>
    <property type="project" value="TreeGrafter"/>
</dbReference>
<organism evidence="6 7">
    <name type="scientific">Exophiala spinifera</name>
    <dbReference type="NCBI Taxonomy" id="91928"/>
    <lineage>
        <taxon>Eukaryota</taxon>
        <taxon>Fungi</taxon>
        <taxon>Dikarya</taxon>
        <taxon>Ascomycota</taxon>
        <taxon>Pezizomycotina</taxon>
        <taxon>Eurotiomycetes</taxon>
        <taxon>Chaetothyriomycetidae</taxon>
        <taxon>Chaetothyriales</taxon>
        <taxon>Herpotrichiellaceae</taxon>
        <taxon>Exophiala</taxon>
    </lineage>
</organism>
<evidence type="ECO:0000256" key="3">
    <source>
        <dbReference type="ARBA" id="ARBA00022989"/>
    </source>
</evidence>
<dbReference type="PANTHER" id="PTHR23501">
    <property type="entry name" value="MAJOR FACILITATOR SUPERFAMILY"/>
    <property type="match status" value="1"/>
</dbReference>
<evidence type="ECO:0000256" key="1">
    <source>
        <dbReference type="ARBA" id="ARBA00004141"/>
    </source>
</evidence>
<proteinExistence type="predicted"/>
<accession>A0A0D2BLX5</accession>
<name>A0A0D2BLX5_9EURO</name>
<evidence type="ECO:0000313" key="6">
    <source>
        <dbReference type="EMBL" id="KIW12194.1"/>
    </source>
</evidence>
<protein>
    <recommendedName>
        <fullName evidence="8">Major facilitator superfamily (MFS) profile domain-containing protein</fullName>
    </recommendedName>
</protein>
<evidence type="ECO:0000313" key="7">
    <source>
        <dbReference type="Proteomes" id="UP000053328"/>
    </source>
</evidence>
<evidence type="ECO:0008006" key="8">
    <source>
        <dbReference type="Google" id="ProtNLM"/>
    </source>
</evidence>
<keyword evidence="7" id="KW-1185">Reference proteome</keyword>
<dbReference type="PANTHER" id="PTHR23501:SF199">
    <property type="entry name" value="MFS EFFLUX TRANSPORTER INPD-RELATED"/>
    <property type="match status" value="1"/>
</dbReference>
<dbReference type="GO" id="GO:0022857">
    <property type="term" value="F:transmembrane transporter activity"/>
    <property type="evidence" value="ECO:0007669"/>
    <property type="project" value="TreeGrafter"/>
</dbReference>
<dbReference type="GeneID" id="27336553"/>
<dbReference type="EMBL" id="KN847498">
    <property type="protein sequence ID" value="KIW12194.1"/>
    <property type="molecule type" value="Genomic_DNA"/>
</dbReference>
<evidence type="ECO:0000256" key="5">
    <source>
        <dbReference type="SAM" id="Phobius"/>
    </source>
</evidence>
<keyword evidence="4 5" id="KW-0472">Membrane</keyword>
<dbReference type="RefSeq" id="XP_016232410.1">
    <property type="nucleotide sequence ID" value="XM_016383787.1"/>
</dbReference>
<reference evidence="6 7" key="1">
    <citation type="submission" date="2015-01" db="EMBL/GenBank/DDBJ databases">
        <title>The Genome Sequence of Exophiala spinifera CBS89968.</title>
        <authorList>
            <consortium name="The Broad Institute Genomics Platform"/>
            <person name="Cuomo C."/>
            <person name="de Hoog S."/>
            <person name="Gorbushina A."/>
            <person name="Stielow B."/>
            <person name="Teixiera M."/>
            <person name="Abouelleil A."/>
            <person name="Chapman S.B."/>
            <person name="Priest M."/>
            <person name="Young S.K."/>
            <person name="Wortman J."/>
            <person name="Nusbaum C."/>
            <person name="Birren B."/>
        </authorList>
    </citation>
    <scope>NUCLEOTIDE SEQUENCE [LARGE SCALE GENOMIC DNA]</scope>
    <source>
        <strain evidence="6 7">CBS 89968</strain>
    </source>
</reference>
<sequence length="128" mass="13750">MGMGFGMQQASLTVQTVLSRCDVATAETLMTFSQTLNGSIFVSVGINLFDNRSSHGLAGISLIDIGVVVKFGATELRDMIPHRLLPQVLVAYNTALRITFYAATSLACVGIIGAVVVEWVSVKKDEKR</sequence>
<keyword evidence="3 5" id="KW-1133">Transmembrane helix</keyword>
<comment type="subcellular location">
    <subcellularLocation>
        <location evidence="1">Membrane</location>
        <topology evidence="1">Multi-pass membrane protein</topology>
    </subcellularLocation>
</comment>
<dbReference type="HOGENOM" id="CLU_000960_8_3_1"/>
<dbReference type="Proteomes" id="UP000053328">
    <property type="component" value="Unassembled WGS sequence"/>
</dbReference>
<dbReference type="OrthoDB" id="4369475at2759"/>
<feature type="transmembrane region" description="Helical" evidence="5">
    <location>
        <begin position="98"/>
        <end position="120"/>
    </location>
</feature>
<evidence type="ECO:0000256" key="2">
    <source>
        <dbReference type="ARBA" id="ARBA00022692"/>
    </source>
</evidence>